<dbReference type="PANTHER" id="PTHR12837">
    <property type="entry name" value="POLY ADP-RIBOSE GLYCOHYDROLASE"/>
    <property type="match status" value="1"/>
</dbReference>
<dbReference type="InterPro" id="IPR048362">
    <property type="entry name" value="PARG_helical"/>
</dbReference>
<organism evidence="7 8">
    <name type="scientific">Limulus polyphemus</name>
    <name type="common">Atlantic horseshoe crab</name>
    <dbReference type="NCBI Taxonomy" id="6850"/>
    <lineage>
        <taxon>Eukaryota</taxon>
        <taxon>Metazoa</taxon>
        <taxon>Ecdysozoa</taxon>
        <taxon>Arthropoda</taxon>
        <taxon>Chelicerata</taxon>
        <taxon>Merostomata</taxon>
        <taxon>Xiphosura</taxon>
        <taxon>Limulidae</taxon>
        <taxon>Limulus</taxon>
    </lineage>
</organism>
<dbReference type="Pfam" id="PF20811">
    <property type="entry name" value="PARG_cat_N"/>
    <property type="match status" value="1"/>
</dbReference>
<dbReference type="PANTHER" id="PTHR12837:SF14">
    <property type="entry name" value="POLY(ADP-RIBOSE) GLYCOHYDROLASE"/>
    <property type="match status" value="1"/>
</dbReference>
<evidence type="ECO:0000259" key="5">
    <source>
        <dbReference type="Pfam" id="PF05028"/>
    </source>
</evidence>
<feature type="compositionally biased region" description="Basic residues" evidence="4">
    <location>
        <begin position="767"/>
        <end position="781"/>
    </location>
</feature>
<proteinExistence type="inferred from homology"/>
<feature type="region of interest" description="Disordered" evidence="4">
    <location>
        <begin position="759"/>
        <end position="804"/>
    </location>
</feature>
<dbReference type="Pfam" id="PF05028">
    <property type="entry name" value="PARG_cat_C"/>
    <property type="match status" value="2"/>
</dbReference>
<evidence type="ECO:0000256" key="2">
    <source>
        <dbReference type="ARBA" id="ARBA00012255"/>
    </source>
</evidence>
<accession>A0ABM1BUV9</accession>
<feature type="region of interest" description="Disordered" evidence="4">
    <location>
        <begin position="845"/>
        <end position="865"/>
    </location>
</feature>
<feature type="domain" description="PARG catalytic Macro" evidence="5">
    <location>
        <begin position="201"/>
        <end position="337"/>
    </location>
</feature>
<feature type="compositionally biased region" description="Acidic residues" evidence="4">
    <location>
        <begin position="1107"/>
        <end position="1116"/>
    </location>
</feature>
<feature type="compositionally biased region" description="Basic residues" evidence="4">
    <location>
        <begin position="954"/>
        <end position="963"/>
    </location>
</feature>
<keyword evidence="3" id="KW-0378">Hydrolase</keyword>
<reference evidence="8" key="1">
    <citation type="submission" date="2025-08" db="UniProtKB">
        <authorList>
            <consortium name="RefSeq"/>
        </authorList>
    </citation>
    <scope>IDENTIFICATION</scope>
    <source>
        <tissue evidence="8">Muscle</tissue>
    </source>
</reference>
<feature type="compositionally biased region" description="Polar residues" evidence="4">
    <location>
        <begin position="784"/>
        <end position="804"/>
    </location>
</feature>
<protein>
    <recommendedName>
        <fullName evidence="2">poly(ADP-ribose) glycohydrolase</fullName>
        <ecNumber evidence="2">3.2.1.143</ecNumber>
    </recommendedName>
</protein>
<evidence type="ECO:0000256" key="1">
    <source>
        <dbReference type="ARBA" id="ARBA00009545"/>
    </source>
</evidence>
<dbReference type="InterPro" id="IPR007724">
    <property type="entry name" value="Poly_GlycHdrlase"/>
</dbReference>
<name>A0ABM1BUV9_LIMPO</name>
<dbReference type="Proteomes" id="UP000694941">
    <property type="component" value="Unplaced"/>
</dbReference>
<feature type="region of interest" description="Disordered" evidence="4">
    <location>
        <begin position="1095"/>
        <end position="1125"/>
    </location>
</feature>
<dbReference type="EC" id="3.2.1.143" evidence="2"/>
<evidence type="ECO:0000259" key="6">
    <source>
        <dbReference type="Pfam" id="PF20811"/>
    </source>
</evidence>
<evidence type="ECO:0000313" key="7">
    <source>
        <dbReference type="Proteomes" id="UP000694941"/>
    </source>
</evidence>
<comment type="similarity">
    <text evidence="1">Belongs to the poly(ADP-ribose) glycohydrolase family.</text>
</comment>
<keyword evidence="7" id="KW-1185">Reference proteome</keyword>
<feature type="domain" description="PARG helical" evidence="6">
    <location>
        <begin position="72"/>
        <end position="189"/>
    </location>
</feature>
<feature type="domain" description="PARG catalytic Macro" evidence="5">
    <location>
        <begin position="1157"/>
        <end position="1198"/>
    </location>
</feature>
<gene>
    <name evidence="8" type="primary">LOC106473000</name>
</gene>
<dbReference type="RefSeq" id="XP_013789130.1">
    <property type="nucleotide sequence ID" value="XM_013933676.2"/>
</dbReference>
<feature type="compositionally biased region" description="Low complexity" evidence="4">
    <location>
        <begin position="964"/>
        <end position="973"/>
    </location>
</feature>
<sequence>MAHVLLPCDMPSWTDTQRQLSQIKMLQTSDHLVIGLQKLYDGCSISLDPDDNPPKGDILRFEGLRKFIDETMTAEEKSRFFKKTLPTLINSALKLRLLKPTAGFHFLLQQEEQYQSLDRRLLVSLVSNAFCSLLPKRTVKTHPTLQDFNFGEFFRQMKSSKQQKNLRNIFRYFDFVGTQEMKGKVRFYRQVLPFKSMPSLPEWLCSDQPLCPLVVRTQGTPNDAELHMYRVCDCSARIGGDVLKGAITEEASLLCLTPELLVALCFVESLADNEALVVEGALSVDESTGSSLREADFCLMDAYDFTNQPFCQYEDRFLLRELNKALVSLKQPQSQRRLSPVGQSSSSSTCPEFGSLIIESDIDVPLSSSRRSSGQSSGLTDSSHGSSRHQVFSLRKKSDPISSEMGFQRSPSRGKLPKIDAKQCTPPYSGLKPIGTLEYSYPEKYRMTKDSKASVTKCDQPENNNIEFKPNTVLENLKARNKNYPNEIQITREKQHQDVPVSILPERRSCGNIGSLAMSLVKQKEQRKTSNLEPIIKSDENTTISLTKKNNAQCTLTSSDLKKKETEVFKQDNVSRRIRSTAAQEMQLVQRHSGPVYSYCSLPSEEITEEKNLPEKSDLQVSKTNRSTVKVTSQPIPVEKRDNFPCMMFVGSPESTKVKDVSISDNRGLLLQENKQSTSSGGMTQKDISGLVNVLRSKKPSAVASTPKIYSVSSEIDQAVTVKLPKATEVTSTFPVISDISDHEKVRYSAESGSHWRITDQPLPYCKQKKRSEKKSAKSPKSKVNTQQSNITLSLPVSRETNQNLSAGDRQYDMQDMIQSSFQRPLNFSDPEEILSKAAHAALTKRQCSHRRSGKTSMANPRGYRTQVSADEEYFTAEESFDEDSSCFSYARPQHQESNTKPLLSYWSSKDGDVRFSRDDSTGFVLDGSEEDLLQNLSQHERYEDFRKRIRRRHRGLSRRSTRSSRLSSSGSSDMEDILEDPNLGFFAFSALPIRPSSSEPSLLKFALTESSVLFPKLQIPPDSLKSSSRGRNLMMTTGDGNLKAYSYDGVNPCLPVPFKARFRLRRGSNEELSRKERFYSSDKDYLWRWATADSGSGESSLRSSEEDLASGEDESADSRSSSVCSSIESTSFEEQYLEDKEAPLSRFLMPTAEGVRPAATGLWGIGEKGGDPQLKIMILWLAASRGGLPSLIAYTDGEPRLAQIAQVYRLAQQRRWSVGDVACELLRYCRNRLSAFYKAQSPERTTKEPESSLFQQLLGGDAFRSQDSLD</sequence>
<evidence type="ECO:0000256" key="3">
    <source>
        <dbReference type="ARBA" id="ARBA00022801"/>
    </source>
</evidence>
<evidence type="ECO:0000313" key="8">
    <source>
        <dbReference type="RefSeq" id="XP_013789130.1"/>
    </source>
</evidence>
<feature type="compositionally biased region" description="Low complexity" evidence="4">
    <location>
        <begin position="367"/>
        <end position="385"/>
    </location>
</feature>
<dbReference type="GeneID" id="106473000"/>
<evidence type="ECO:0000256" key="4">
    <source>
        <dbReference type="SAM" id="MobiDB-lite"/>
    </source>
</evidence>
<feature type="region of interest" description="Disordered" evidence="4">
    <location>
        <begin position="954"/>
        <end position="976"/>
    </location>
</feature>
<feature type="region of interest" description="Disordered" evidence="4">
    <location>
        <begin position="366"/>
        <end position="427"/>
    </location>
</feature>
<dbReference type="InterPro" id="IPR046372">
    <property type="entry name" value="PARG_cat_C"/>
</dbReference>